<sequence>MNKLQKYYTKAIRSGSTVEEMKSAGMATFKHCTSTDEEPHHDQCPQCIDSWCFYQRALAWDDDTPPSHMEKISCYLIKDVAKYVRDVDDRLSDEELLSRCLEGKTQNANESLHSMLWNRCPKHIFVNRIRNRLETALALGVAEFNQGSVATAKFIQCLGFSIRTQTRKIGQNRDGKRLYYAQYSLLESTKRRKEIQDKARQGEQRKKNFAVKKQKGKGRHYTYPAVPTKIIMNNSKRKQYVQAAMDAAVEACRSGLMKQRKAAAHFNVPRSTLGDKVKGLYPVQSRSRIWVRSRFG</sequence>
<dbReference type="GO" id="GO:0003677">
    <property type="term" value="F:DNA binding"/>
    <property type="evidence" value="ECO:0007669"/>
    <property type="project" value="InterPro"/>
</dbReference>
<dbReference type="EMBL" id="BMAT01013665">
    <property type="protein sequence ID" value="GFS17635.1"/>
    <property type="molecule type" value="Genomic_DNA"/>
</dbReference>
<dbReference type="Proteomes" id="UP000762676">
    <property type="component" value="Unassembled WGS sequence"/>
</dbReference>
<evidence type="ECO:0000313" key="2">
    <source>
        <dbReference type="EMBL" id="GFS17635.1"/>
    </source>
</evidence>
<gene>
    <name evidence="2" type="ORF">ElyMa_006826200</name>
</gene>
<organism evidence="2 3">
    <name type="scientific">Elysia marginata</name>
    <dbReference type="NCBI Taxonomy" id="1093978"/>
    <lineage>
        <taxon>Eukaryota</taxon>
        <taxon>Metazoa</taxon>
        <taxon>Spiralia</taxon>
        <taxon>Lophotrochozoa</taxon>
        <taxon>Mollusca</taxon>
        <taxon>Gastropoda</taxon>
        <taxon>Heterobranchia</taxon>
        <taxon>Euthyneura</taxon>
        <taxon>Panpulmonata</taxon>
        <taxon>Sacoglossa</taxon>
        <taxon>Placobranchoidea</taxon>
        <taxon>Plakobranchidae</taxon>
        <taxon>Elysia</taxon>
    </lineage>
</organism>
<dbReference type="Pfam" id="PF05225">
    <property type="entry name" value="HTH_psq"/>
    <property type="match status" value="1"/>
</dbReference>
<dbReference type="SUPFAM" id="SSF46689">
    <property type="entry name" value="Homeodomain-like"/>
    <property type="match status" value="1"/>
</dbReference>
<dbReference type="InterPro" id="IPR007889">
    <property type="entry name" value="HTH_Psq"/>
</dbReference>
<accession>A0AAV4J5S4</accession>
<name>A0AAV4J5S4_9GAST</name>
<keyword evidence="3" id="KW-1185">Reference proteome</keyword>
<proteinExistence type="predicted"/>
<comment type="caution">
    <text evidence="2">The sequence shown here is derived from an EMBL/GenBank/DDBJ whole genome shotgun (WGS) entry which is preliminary data.</text>
</comment>
<evidence type="ECO:0000259" key="1">
    <source>
        <dbReference type="Pfam" id="PF05225"/>
    </source>
</evidence>
<dbReference type="AlphaFoldDB" id="A0AAV4J5S4"/>
<evidence type="ECO:0000313" key="3">
    <source>
        <dbReference type="Proteomes" id="UP000762676"/>
    </source>
</evidence>
<dbReference type="InterPro" id="IPR009057">
    <property type="entry name" value="Homeodomain-like_sf"/>
</dbReference>
<reference evidence="2 3" key="1">
    <citation type="journal article" date="2021" name="Elife">
        <title>Chloroplast acquisition without the gene transfer in kleptoplastic sea slugs, Plakobranchus ocellatus.</title>
        <authorList>
            <person name="Maeda T."/>
            <person name="Takahashi S."/>
            <person name="Yoshida T."/>
            <person name="Shimamura S."/>
            <person name="Takaki Y."/>
            <person name="Nagai Y."/>
            <person name="Toyoda A."/>
            <person name="Suzuki Y."/>
            <person name="Arimoto A."/>
            <person name="Ishii H."/>
            <person name="Satoh N."/>
            <person name="Nishiyama T."/>
            <person name="Hasebe M."/>
            <person name="Maruyama T."/>
            <person name="Minagawa J."/>
            <person name="Obokata J."/>
            <person name="Shigenobu S."/>
        </authorList>
    </citation>
    <scope>NUCLEOTIDE SEQUENCE [LARGE SCALE GENOMIC DNA]</scope>
</reference>
<feature type="domain" description="HTH psq-type" evidence="1">
    <location>
        <begin position="244"/>
        <end position="278"/>
    </location>
</feature>
<protein>
    <recommendedName>
        <fullName evidence="1">HTH psq-type domain-containing protein</fullName>
    </recommendedName>
</protein>
<dbReference type="Gene3D" id="1.10.10.60">
    <property type="entry name" value="Homeodomain-like"/>
    <property type="match status" value="1"/>
</dbReference>